<keyword evidence="2" id="KW-1185">Reference proteome</keyword>
<proteinExistence type="predicted"/>
<dbReference type="AlphaFoldDB" id="A0A8J5BZI8"/>
<organism evidence="1 2">
    <name type="scientific">Zingiber officinale</name>
    <name type="common">Ginger</name>
    <name type="synonym">Amomum zingiber</name>
    <dbReference type="NCBI Taxonomy" id="94328"/>
    <lineage>
        <taxon>Eukaryota</taxon>
        <taxon>Viridiplantae</taxon>
        <taxon>Streptophyta</taxon>
        <taxon>Embryophyta</taxon>
        <taxon>Tracheophyta</taxon>
        <taxon>Spermatophyta</taxon>
        <taxon>Magnoliopsida</taxon>
        <taxon>Liliopsida</taxon>
        <taxon>Zingiberales</taxon>
        <taxon>Zingiberaceae</taxon>
        <taxon>Zingiber</taxon>
    </lineage>
</organism>
<comment type="caution">
    <text evidence="1">The sequence shown here is derived from an EMBL/GenBank/DDBJ whole genome shotgun (WGS) entry which is preliminary data.</text>
</comment>
<dbReference type="EMBL" id="JACMSC010000021">
    <property type="protein sequence ID" value="KAG6469730.1"/>
    <property type="molecule type" value="Genomic_DNA"/>
</dbReference>
<reference evidence="1 2" key="1">
    <citation type="submission" date="2020-08" db="EMBL/GenBank/DDBJ databases">
        <title>Plant Genome Project.</title>
        <authorList>
            <person name="Zhang R.-G."/>
        </authorList>
    </citation>
    <scope>NUCLEOTIDE SEQUENCE [LARGE SCALE GENOMIC DNA]</scope>
    <source>
        <tissue evidence="1">Rhizome</tissue>
    </source>
</reference>
<sequence>MEVGLCTVYRRHEQIEERTHEGFLLSKLQLFKRHENAKQLQQDIRRHEQIQERTHEGFLLSKLQLFKRHEKAKQLQQDIIHDGGFLLSKLQLFEPHKSAKQLQRDEVVKFSRFSFGKQEQDARGLCKGF</sequence>
<evidence type="ECO:0000313" key="1">
    <source>
        <dbReference type="EMBL" id="KAG6469730.1"/>
    </source>
</evidence>
<accession>A0A8J5BZI8</accession>
<gene>
    <name evidence="1" type="ORF">ZIOFF_070660</name>
</gene>
<name>A0A8J5BZI8_ZINOF</name>
<dbReference type="Proteomes" id="UP000734854">
    <property type="component" value="Unassembled WGS sequence"/>
</dbReference>
<protein>
    <submittedName>
        <fullName evidence="1">Uncharacterized protein</fullName>
    </submittedName>
</protein>
<evidence type="ECO:0000313" key="2">
    <source>
        <dbReference type="Proteomes" id="UP000734854"/>
    </source>
</evidence>